<dbReference type="OrthoDB" id="188254at2759"/>
<reference evidence="3" key="1">
    <citation type="journal article" date="2021" name="Sci. Rep.">
        <title>Diploid genomic architecture of Nitzschia inconspicua, an elite biomass production diatom.</title>
        <authorList>
            <person name="Oliver A."/>
            <person name="Podell S."/>
            <person name="Pinowska A."/>
            <person name="Traller J.C."/>
            <person name="Smith S.R."/>
            <person name="McClure R."/>
            <person name="Beliaev A."/>
            <person name="Bohutskyi P."/>
            <person name="Hill E.A."/>
            <person name="Rabines A."/>
            <person name="Zheng H."/>
            <person name="Allen L.Z."/>
            <person name="Kuo A."/>
            <person name="Grigoriev I.V."/>
            <person name="Allen A.E."/>
            <person name="Hazlebeck D."/>
            <person name="Allen E.E."/>
        </authorList>
    </citation>
    <scope>NUCLEOTIDE SEQUENCE</scope>
    <source>
        <strain evidence="3">Hildebrandi</strain>
    </source>
</reference>
<reference evidence="3" key="2">
    <citation type="submission" date="2021-04" db="EMBL/GenBank/DDBJ databases">
        <authorList>
            <person name="Podell S."/>
        </authorList>
    </citation>
    <scope>NUCLEOTIDE SEQUENCE</scope>
    <source>
        <strain evidence="3">Hildebrandi</strain>
    </source>
</reference>
<evidence type="ECO:0000313" key="3">
    <source>
        <dbReference type="EMBL" id="KAG7360774.1"/>
    </source>
</evidence>
<dbReference type="PROSITE" id="PS51186">
    <property type="entry name" value="GNAT"/>
    <property type="match status" value="1"/>
</dbReference>
<dbReference type="CDD" id="cd04301">
    <property type="entry name" value="NAT_SF"/>
    <property type="match status" value="1"/>
</dbReference>
<dbReference type="PANTHER" id="PTHR42791:SF1">
    <property type="entry name" value="N-ACETYLTRANSFERASE DOMAIN-CONTAINING PROTEIN"/>
    <property type="match status" value="1"/>
</dbReference>
<dbReference type="Pfam" id="PF00583">
    <property type="entry name" value="Acetyltransf_1"/>
    <property type="match status" value="1"/>
</dbReference>
<dbReference type="Proteomes" id="UP000693970">
    <property type="component" value="Unassembled WGS sequence"/>
</dbReference>
<organism evidence="3 4">
    <name type="scientific">Nitzschia inconspicua</name>
    <dbReference type="NCBI Taxonomy" id="303405"/>
    <lineage>
        <taxon>Eukaryota</taxon>
        <taxon>Sar</taxon>
        <taxon>Stramenopiles</taxon>
        <taxon>Ochrophyta</taxon>
        <taxon>Bacillariophyta</taxon>
        <taxon>Bacillariophyceae</taxon>
        <taxon>Bacillariophycidae</taxon>
        <taxon>Bacillariales</taxon>
        <taxon>Bacillariaceae</taxon>
        <taxon>Nitzschia</taxon>
    </lineage>
</organism>
<protein>
    <submittedName>
        <fullName evidence="3">Acetyltransferase GNAT domain containing protein</fullName>
    </submittedName>
</protein>
<gene>
    <name evidence="3" type="ORF">IV203_035873</name>
</gene>
<name>A0A9K3LFF5_9STRA</name>
<dbReference type="InterPro" id="IPR000182">
    <property type="entry name" value="GNAT_dom"/>
</dbReference>
<feature type="domain" description="N-acetyltransferase" evidence="2">
    <location>
        <begin position="130"/>
        <end position="289"/>
    </location>
</feature>
<dbReference type="InterPro" id="IPR052523">
    <property type="entry name" value="Trichothecene_AcTrans"/>
</dbReference>
<dbReference type="EMBL" id="JAGRRH010000013">
    <property type="protein sequence ID" value="KAG7360774.1"/>
    <property type="molecule type" value="Genomic_DNA"/>
</dbReference>
<keyword evidence="4" id="KW-1185">Reference proteome</keyword>
<dbReference type="AlphaFoldDB" id="A0A9K3LFF5"/>
<comment type="caution">
    <text evidence="3">The sequence shown here is derived from an EMBL/GenBank/DDBJ whole genome shotgun (WGS) entry which is preliminary data.</text>
</comment>
<feature type="region of interest" description="Disordered" evidence="1">
    <location>
        <begin position="1"/>
        <end position="34"/>
    </location>
</feature>
<proteinExistence type="predicted"/>
<evidence type="ECO:0000313" key="4">
    <source>
        <dbReference type="Proteomes" id="UP000693970"/>
    </source>
</evidence>
<accession>A0A9K3LFF5</accession>
<sequence>MKHLPIQSSIESDGQQPIPKCDDDPTTIDATSRTQDGHWESDATFEEIRNCIGKSFAGTDVVPGEPLVSWAGSHLKNLNGYTMEQHQETCKFVLGFPVFEDLKEKNTFVVAKKEYTGENVGSTGELASAAVIKEYDPFKKTNGFFSKVATFWRTKMAILTMSRQSPIPALFADKNKREAAKNLEKKMMAAISVLDKAHKEEGPQHPHWYVHLVAVNPAFNGRGYGRELMEKVNELADNAGVTSYLECGMSNVKFYEKMGYTMQSIKTVEDPINPQDEPGRFALMVRRPQ</sequence>
<dbReference type="GO" id="GO:0016747">
    <property type="term" value="F:acyltransferase activity, transferring groups other than amino-acyl groups"/>
    <property type="evidence" value="ECO:0007669"/>
    <property type="project" value="InterPro"/>
</dbReference>
<dbReference type="PANTHER" id="PTHR42791">
    <property type="entry name" value="GNAT FAMILY ACETYLTRANSFERASE"/>
    <property type="match status" value="1"/>
</dbReference>
<evidence type="ECO:0000256" key="1">
    <source>
        <dbReference type="SAM" id="MobiDB-lite"/>
    </source>
</evidence>
<evidence type="ECO:0000259" key="2">
    <source>
        <dbReference type="PROSITE" id="PS51186"/>
    </source>
</evidence>
<feature type="compositionally biased region" description="Polar residues" evidence="1">
    <location>
        <begin position="1"/>
        <end position="15"/>
    </location>
</feature>